<feature type="signal peptide" evidence="1">
    <location>
        <begin position="1"/>
        <end position="24"/>
    </location>
</feature>
<dbReference type="EMBL" id="QWFX01000006">
    <property type="protein sequence ID" value="RIJ30041.1"/>
    <property type="molecule type" value="Genomic_DNA"/>
</dbReference>
<accession>A0A399RHJ2</accession>
<sequence length="462" mass="50642">MKRHRILAALACASAATVGPFAQAQENSAPSLQKTFGSDAFKIDGSFRTRFEGFDGAFRSSGATEDSLVSFRTLINAEYDAGNFRFGGTLQDSRAYDADTDTPLSTAEVNTFELLQAYVTAELGDFAGAGTSTELTAGRFTMNLGSKRLAATPGFRNTGNGFTGVKADWKGAGKQKFTAFYTLPQQRLPSAKSELLDNETEWDREGDDLRFWGAFFSAPAVNERSTVELYFYGLDEDDRSDRATRNRHLLTPGARIYSDQGTGLFDYEFEGAWQTGDIRTSSAAAAPQVDVSAYTIAAEVGYTFDTSIKPRVALVGNIASGDDPDSSDFNRFDTLFGIRRGEWGPSSSLFGPLSRNNIRDLGVRFEFKPSKRLDGFISAHSVWLDEETDSFAKTGIRDASGNSGDFGANQVEARLRYWIVPDFLQMDIGGAVLNKGSFLKDAPNVQDTSDTHYGYVDFYIHF</sequence>
<dbReference type="Pfam" id="PF13372">
    <property type="entry name" value="Alginate_exp"/>
    <property type="match status" value="1"/>
</dbReference>
<comment type="caution">
    <text evidence="3">The sequence shown here is derived from an EMBL/GenBank/DDBJ whole genome shotgun (WGS) entry which is preliminary data.</text>
</comment>
<dbReference type="Proteomes" id="UP000266385">
    <property type="component" value="Unassembled WGS sequence"/>
</dbReference>
<evidence type="ECO:0000313" key="4">
    <source>
        <dbReference type="Proteomes" id="UP000266385"/>
    </source>
</evidence>
<proteinExistence type="predicted"/>
<dbReference type="OrthoDB" id="311329at2"/>
<dbReference type="RefSeq" id="WP_119375360.1">
    <property type="nucleotide sequence ID" value="NZ_QWFX01000006.1"/>
</dbReference>
<dbReference type="Gene3D" id="2.40.160.100">
    <property type="match status" value="1"/>
</dbReference>
<feature type="chain" id="PRO_5017400669" evidence="1">
    <location>
        <begin position="25"/>
        <end position="462"/>
    </location>
</feature>
<reference evidence="3 4" key="1">
    <citation type="submission" date="2018-08" db="EMBL/GenBank/DDBJ databases">
        <title>Henriciella mobilis sp. nov., isolated from seawater.</title>
        <authorList>
            <person name="Cheng H."/>
            <person name="Wu Y.-H."/>
            <person name="Xu X.-W."/>
            <person name="Guo L.-L."/>
        </authorList>
    </citation>
    <scope>NUCLEOTIDE SEQUENCE [LARGE SCALE GENOMIC DNA]</scope>
    <source>
        <strain evidence="3 4">JN25</strain>
    </source>
</reference>
<protein>
    <submittedName>
        <fullName evidence="3">Alginate export family protein</fullName>
    </submittedName>
</protein>
<feature type="domain" description="Alginate export" evidence="2">
    <location>
        <begin position="43"/>
        <end position="445"/>
    </location>
</feature>
<evidence type="ECO:0000313" key="3">
    <source>
        <dbReference type="EMBL" id="RIJ30041.1"/>
    </source>
</evidence>
<dbReference type="InterPro" id="IPR053728">
    <property type="entry name" value="Alginate_Permeability_Chnl"/>
</dbReference>
<gene>
    <name evidence="3" type="ORF">D1223_05135</name>
</gene>
<evidence type="ECO:0000259" key="2">
    <source>
        <dbReference type="Pfam" id="PF13372"/>
    </source>
</evidence>
<keyword evidence="1" id="KW-0732">Signal</keyword>
<dbReference type="InterPro" id="IPR025388">
    <property type="entry name" value="Alginate_export_dom"/>
</dbReference>
<organism evidence="3 4">
    <name type="scientific">Henriciella mobilis</name>
    <dbReference type="NCBI Taxonomy" id="2305467"/>
    <lineage>
        <taxon>Bacteria</taxon>
        <taxon>Pseudomonadati</taxon>
        <taxon>Pseudomonadota</taxon>
        <taxon>Alphaproteobacteria</taxon>
        <taxon>Hyphomonadales</taxon>
        <taxon>Hyphomonadaceae</taxon>
        <taxon>Henriciella</taxon>
    </lineage>
</organism>
<dbReference type="AlphaFoldDB" id="A0A399RHJ2"/>
<name>A0A399RHJ2_9PROT</name>
<keyword evidence="4" id="KW-1185">Reference proteome</keyword>
<evidence type="ECO:0000256" key="1">
    <source>
        <dbReference type="SAM" id="SignalP"/>
    </source>
</evidence>